<dbReference type="EMBL" id="PQSP01000003">
    <property type="protein sequence ID" value="RUS66706.1"/>
    <property type="molecule type" value="Genomic_DNA"/>
</dbReference>
<reference evidence="1 2" key="1">
    <citation type="submission" date="2018-01" db="EMBL/GenBank/DDBJ databases">
        <title>Saezia sanguinis gen. nov., sp. nov., in the order Burkholderiales isolated from human blood.</title>
        <authorList>
            <person name="Medina-Pascual M.J."/>
            <person name="Valdezate S."/>
            <person name="Monzon S."/>
            <person name="Cuesta I."/>
            <person name="Carrasco G."/>
            <person name="Villalon P."/>
            <person name="Saez-Nieto J.A."/>
        </authorList>
    </citation>
    <scope>NUCLEOTIDE SEQUENCE [LARGE SCALE GENOMIC DNA]</scope>
    <source>
        <strain evidence="1 2">CNM695-12</strain>
    </source>
</reference>
<keyword evidence="2" id="KW-1185">Reference proteome</keyword>
<organism evidence="1 2">
    <name type="scientific">Saezia sanguinis</name>
    <dbReference type="NCBI Taxonomy" id="1965230"/>
    <lineage>
        <taxon>Bacteria</taxon>
        <taxon>Pseudomonadati</taxon>
        <taxon>Pseudomonadota</taxon>
        <taxon>Betaproteobacteria</taxon>
        <taxon>Burkholderiales</taxon>
        <taxon>Saeziaceae</taxon>
        <taxon>Saezia</taxon>
    </lineage>
</organism>
<dbReference type="Proteomes" id="UP000286947">
    <property type="component" value="Unassembled WGS sequence"/>
</dbReference>
<comment type="caution">
    <text evidence="1">The sequence shown here is derived from an EMBL/GenBank/DDBJ whole genome shotgun (WGS) entry which is preliminary data.</text>
</comment>
<sequence>MRNPMQHKVTCAQFLNFMNALMWICKHSAKPSAPKISTPWFDGFLFSKQAEPRSAEEETNLQSYAMEVKSCVKFQNELTRKNFL</sequence>
<gene>
    <name evidence="1" type="ORF">CUZ56_01496</name>
</gene>
<evidence type="ECO:0000313" key="1">
    <source>
        <dbReference type="EMBL" id="RUS66706.1"/>
    </source>
</evidence>
<dbReference type="AlphaFoldDB" id="A0A433SDE0"/>
<evidence type="ECO:0000313" key="2">
    <source>
        <dbReference type="Proteomes" id="UP000286947"/>
    </source>
</evidence>
<protein>
    <submittedName>
        <fullName evidence="1">Uncharacterized protein</fullName>
    </submittedName>
</protein>
<accession>A0A433SDE0</accession>
<name>A0A433SDE0_9BURK</name>
<proteinExistence type="predicted"/>